<organism evidence="1 2">
    <name type="scientific">Secundilactobacillus similis DSM 23365 = JCM 2765</name>
    <dbReference type="NCBI Taxonomy" id="1423804"/>
    <lineage>
        <taxon>Bacteria</taxon>
        <taxon>Bacillati</taxon>
        <taxon>Bacillota</taxon>
        <taxon>Bacilli</taxon>
        <taxon>Lactobacillales</taxon>
        <taxon>Lactobacillaceae</taxon>
        <taxon>Secundilactobacillus</taxon>
    </lineage>
</organism>
<sequence>MTDSGHRLKTYYWSTSHSTGRGTDVTDIFNSDIIEEDSGINDHIPLDYSFDQTDLKNIRTLKSVKLGDTISLTVNKLPQRDRLKGLPRFIKWLVNG</sequence>
<comment type="caution">
    <text evidence="1">The sequence shown here is derived from an EMBL/GenBank/DDBJ whole genome shotgun (WGS) entry which is preliminary data.</text>
</comment>
<evidence type="ECO:0000313" key="1">
    <source>
        <dbReference type="EMBL" id="KRN21126.1"/>
    </source>
</evidence>
<gene>
    <name evidence="1" type="ORF">FD14_GL001245</name>
</gene>
<evidence type="ECO:0000313" key="2">
    <source>
        <dbReference type="Proteomes" id="UP000051442"/>
    </source>
</evidence>
<protein>
    <submittedName>
        <fullName evidence="1">Uncharacterized protein</fullName>
    </submittedName>
</protein>
<keyword evidence="2" id="KW-1185">Reference proteome</keyword>
<accession>A0A0R2EZR6</accession>
<name>A0A0R2EZR6_9LACO</name>
<dbReference type="PATRIC" id="fig|1423804.4.peg.1339"/>
<reference evidence="1 2" key="1">
    <citation type="journal article" date="2015" name="Genome Announc.">
        <title>Expanding the biotechnology potential of lactobacilli through comparative genomics of 213 strains and associated genera.</title>
        <authorList>
            <person name="Sun Z."/>
            <person name="Harris H.M."/>
            <person name="McCann A."/>
            <person name="Guo C."/>
            <person name="Argimon S."/>
            <person name="Zhang W."/>
            <person name="Yang X."/>
            <person name="Jeffery I.B."/>
            <person name="Cooney J.C."/>
            <person name="Kagawa T.F."/>
            <person name="Liu W."/>
            <person name="Song Y."/>
            <person name="Salvetti E."/>
            <person name="Wrobel A."/>
            <person name="Rasinkangas P."/>
            <person name="Parkhill J."/>
            <person name="Rea M.C."/>
            <person name="O'Sullivan O."/>
            <person name="Ritari J."/>
            <person name="Douillard F.P."/>
            <person name="Paul Ross R."/>
            <person name="Yang R."/>
            <person name="Briner A.E."/>
            <person name="Felis G.E."/>
            <person name="de Vos W.M."/>
            <person name="Barrangou R."/>
            <person name="Klaenhammer T.R."/>
            <person name="Caufield P.W."/>
            <person name="Cui Y."/>
            <person name="Zhang H."/>
            <person name="O'Toole P.W."/>
        </authorList>
    </citation>
    <scope>NUCLEOTIDE SEQUENCE [LARGE SCALE GENOMIC DNA]</scope>
    <source>
        <strain evidence="1 2">DSM 23365</strain>
    </source>
</reference>
<dbReference type="AlphaFoldDB" id="A0A0R2EZR6"/>
<dbReference type="Proteomes" id="UP000051442">
    <property type="component" value="Unassembled WGS sequence"/>
</dbReference>
<dbReference type="EMBL" id="AYZM01000125">
    <property type="protein sequence ID" value="KRN21126.1"/>
    <property type="molecule type" value="Genomic_DNA"/>
</dbReference>
<proteinExistence type="predicted"/>